<gene>
    <name evidence="3" type="ORF">RS030_203154</name>
</gene>
<keyword evidence="1" id="KW-0904">Protein phosphatase</keyword>
<dbReference type="PROSITE" id="PS51746">
    <property type="entry name" value="PPM_2"/>
    <property type="match status" value="1"/>
</dbReference>
<comment type="cofactor">
    <cofactor evidence="1">
        <name>Mn(2+)</name>
        <dbReference type="ChEBI" id="CHEBI:29035"/>
    </cofactor>
</comment>
<evidence type="ECO:0000256" key="1">
    <source>
        <dbReference type="RuleBase" id="RU366020"/>
    </source>
</evidence>
<dbReference type="SUPFAM" id="SSF81606">
    <property type="entry name" value="PP2C-like"/>
    <property type="match status" value="1"/>
</dbReference>
<name>A0AAV9XXI5_9CRYT</name>
<dbReference type="InterPro" id="IPR036457">
    <property type="entry name" value="PPM-type-like_dom_sf"/>
</dbReference>
<dbReference type="PANTHER" id="PTHR12320">
    <property type="entry name" value="PROTEIN PHOSPHATASE 2C"/>
    <property type="match status" value="1"/>
</dbReference>
<comment type="similarity">
    <text evidence="1">Belongs to the PP2C family.</text>
</comment>
<dbReference type="SMART" id="SM00331">
    <property type="entry name" value="PP2C_SIG"/>
    <property type="match status" value="1"/>
</dbReference>
<evidence type="ECO:0000313" key="4">
    <source>
        <dbReference type="Proteomes" id="UP001311799"/>
    </source>
</evidence>
<proteinExistence type="inferred from homology"/>
<comment type="catalytic activity">
    <reaction evidence="1">
        <text>O-phospho-L-seryl-[protein] + H2O = L-seryl-[protein] + phosphate</text>
        <dbReference type="Rhea" id="RHEA:20629"/>
        <dbReference type="Rhea" id="RHEA-COMP:9863"/>
        <dbReference type="Rhea" id="RHEA-COMP:11604"/>
        <dbReference type="ChEBI" id="CHEBI:15377"/>
        <dbReference type="ChEBI" id="CHEBI:29999"/>
        <dbReference type="ChEBI" id="CHEBI:43474"/>
        <dbReference type="ChEBI" id="CHEBI:83421"/>
        <dbReference type="EC" id="3.1.3.16"/>
    </reaction>
</comment>
<protein>
    <recommendedName>
        <fullName evidence="1">Protein phosphatase</fullName>
        <ecNumber evidence="1">3.1.3.16</ecNumber>
    </recommendedName>
</protein>
<dbReference type="EC" id="3.1.3.16" evidence="1"/>
<dbReference type="GO" id="GO:0004722">
    <property type="term" value="F:protein serine/threonine phosphatase activity"/>
    <property type="evidence" value="ECO:0007669"/>
    <property type="project" value="UniProtKB-EC"/>
</dbReference>
<comment type="caution">
    <text evidence="3">The sequence shown here is derived from an EMBL/GenBank/DDBJ whole genome shotgun (WGS) entry which is preliminary data.</text>
</comment>
<accession>A0AAV9XXI5</accession>
<keyword evidence="1" id="KW-0464">Manganese</keyword>
<dbReference type="SMART" id="SM00332">
    <property type="entry name" value="PP2Cc"/>
    <property type="match status" value="1"/>
</dbReference>
<dbReference type="InterPro" id="IPR001932">
    <property type="entry name" value="PPM-type_phosphatase-like_dom"/>
</dbReference>
<dbReference type="GO" id="GO:0046872">
    <property type="term" value="F:metal ion binding"/>
    <property type="evidence" value="ECO:0007669"/>
    <property type="project" value="UniProtKB-UniRule"/>
</dbReference>
<dbReference type="EMBL" id="JAWDEY010000012">
    <property type="protein sequence ID" value="KAK6589406.1"/>
    <property type="molecule type" value="Genomic_DNA"/>
</dbReference>
<evidence type="ECO:0000313" key="3">
    <source>
        <dbReference type="EMBL" id="KAK6589406.1"/>
    </source>
</evidence>
<dbReference type="Pfam" id="PF00481">
    <property type="entry name" value="PP2C"/>
    <property type="match status" value="1"/>
</dbReference>
<sequence>MKFIPVIGDPFHLSSQNRFLSRFKGNKNKILGERSRLVFSTGIYTSRSPVKPPGYENEDSYCVDKNHICIADGVGGWITQGISSAMYSRELVRNVDDNLKLIKNSKRKMDKEEFIELVNNSYEKTKSSRLIGSSTLSIVLMDSLNKLHVFNLGDSKCLIYRMSERRVIYESDIQQHDFNIPYQLGTGSFDKPKDGQYCIFDNVKVGDTVILATDGLWDNLTIEQIIGIFEHNLGLDPQIIAEKLGQRALRSSLNLSYVSPYSVYVNEFLSDKSSSFNSFRGNDDSNSINTCFVGIDGNSSVNCDKNELNIKRLGSNSNSNSLFNNRNHIINSHNHGNYCYSNYFGGKPDDITITIGIINKDINDIHK</sequence>
<dbReference type="Gene3D" id="3.60.40.10">
    <property type="entry name" value="PPM-type phosphatase domain"/>
    <property type="match status" value="1"/>
</dbReference>
<dbReference type="InterPro" id="IPR039123">
    <property type="entry name" value="PPTC7"/>
</dbReference>
<dbReference type="PANTHER" id="PTHR12320:SF1">
    <property type="entry name" value="PROTEIN PHOSPHATASE PTC7 HOMOLOG"/>
    <property type="match status" value="1"/>
</dbReference>
<organism evidence="3 4">
    <name type="scientific">Cryptosporidium xiaoi</name>
    <dbReference type="NCBI Taxonomy" id="659607"/>
    <lineage>
        <taxon>Eukaryota</taxon>
        <taxon>Sar</taxon>
        <taxon>Alveolata</taxon>
        <taxon>Apicomplexa</taxon>
        <taxon>Conoidasida</taxon>
        <taxon>Coccidia</taxon>
        <taxon>Eucoccidiorida</taxon>
        <taxon>Eimeriorina</taxon>
        <taxon>Cryptosporidiidae</taxon>
        <taxon>Cryptosporidium</taxon>
    </lineage>
</organism>
<comment type="catalytic activity">
    <reaction evidence="1">
        <text>O-phospho-L-threonyl-[protein] + H2O = L-threonyl-[protein] + phosphate</text>
        <dbReference type="Rhea" id="RHEA:47004"/>
        <dbReference type="Rhea" id="RHEA-COMP:11060"/>
        <dbReference type="Rhea" id="RHEA-COMP:11605"/>
        <dbReference type="ChEBI" id="CHEBI:15377"/>
        <dbReference type="ChEBI" id="CHEBI:30013"/>
        <dbReference type="ChEBI" id="CHEBI:43474"/>
        <dbReference type="ChEBI" id="CHEBI:61977"/>
        <dbReference type="EC" id="3.1.3.16"/>
    </reaction>
</comment>
<keyword evidence="1" id="KW-0378">Hydrolase</keyword>
<evidence type="ECO:0000259" key="2">
    <source>
        <dbReference type="PROSITE" id="PS51746"/>
    </source>
</evidence>
<feature type="domain" description="PPM-type phosphatase" evidence="2">
    <location>
        <begin position="40"/>
        <end position="265"/>
    </location>
</feature>
<keyword evidence="1" id="KW-0479">Metal-binding</keyword>
<dbReference type="Proteomes" id="UP001311799">
    <property type="component" value="Unassembled WGS sequence"/>
</dbReference>
<comment type="cofactor">
    <cofactor evidence="1">
        <name>Mg(2+)</name>
        <dbReference type="ChEBI" id="CHEBI:18420"/>
    </cofactor>
</comment>
<reference evidence="3 4" key="1">
    <citation type="submission" date="2023-10" db="EMBL/GenBank/DDBJ databases">
        <title>Comparative genomics analysis reveals potential genetic determinants of host preference in Cryptosporidium xiaoi.</title>
        <authorList>
            <person name="Xiao L."/>
            <person name="Li J."/>
        </authorList>
    </citation>
    <scope>NUCLEOTIDE SEQUENCE [LARGE SCALE GENOMIC DNA]</scope>
    <source>
        <strain evidence="3 4">52996</strain>
    </source>
</reference>
<keyword evidence="4" id="KW-1185">Reference proteome</keyword>
<dbReference type="AlphaFoldDB" id="A0AAV9XXI5"/>
<dbReference type="CDD" id="cd00143">
    <property type="entry name" value="PP2Cc"/>
    <property type="match status" value="1"/>
</dbReference>
<keyword evidence="1" id="KW-0460">Magnesium</keyword>